<dbReference type="OrthoDB" id="4023481at2759"/>
<dbReference type="VEuPathDB" id="FungiDB:C7M61_004504"/>
<name>A0A2P7YHM4_9ASCO</name>
<dbReference type="Pfam" id="PF05839">
    <property type="entry name" value="Apc13p"/>
    <property type="match status" value="1"/>
</dbReference>
<keyword evidence="4" id="KW-0833">Ubl conjugation pathway</keyword>
<keyword evidence="2" id="KW-0132">Cell division</keyword>
<dbReference type="GO" id="GO:0051301">
    <property type="term" value="P:cell division"/>
    <property type="evidence" value="ECO:0007669"/>
    <property type="project" value="UniProtKB-KW"/>
</dbReference>
<dbReference type="GO" id="GO:0005680">
    <property type="term" value="C:anaphase-promoting complex"/>
    <property type="evidence" value="ECO:0007669"/>
    <property type="project" value="InterPro"/>
</dbReference>
<dbReference type="InterPro" id="IPR008401">
    <property type="entry name" value="Apc13"/>
</dbReference>
<evidence type="ECO:0000313" key="7">
    <source>
        <dbReference type="EMBL" id="PSK35468.1"/>
    </source>
</evidence>
<protein>
    <submittedName>
        <fullName evidence="7">Uncharacterized protein</fullName>
    </submittedName>
</protein>
<comment type="similarity">
    <text evidence="1">Belongs to the APC13 family.</text>
</comment>
<dbReference type="EMBL" id="PYFQ01000015">
    <property type="protein sequence ID" value="PSK35468.1"/>
    <property type="molecule type" value="Genomic_DNA"/>
</dbReference>
<organism evidence="7 8">
    <name type="scientific">Candidozyma pseudohaemuli</name>
    <dbReference type="NCBI Taxonomy" id="418784"/>
    <lineage>
        <taxon>Eukaryota</taxon>
        <taxon>Fungi</taxon>
        <taxon>Dikarya</taxon>
        <taxon>Ascomycota</taxon>
        <taxon>Saccharomycotina</taxon>
        <taxon>Pichiomycetes</taxon>
        <taxon>Metschnikowiaceae</taxon>
        <taxon>Candidozyma</taxon>
    </lineage>
</organism>
<reference evidence="7 8" key="1">
    <citation type="submission" date="2018-03" db="EMBL/GenBank/DDBJ databases">
        <title>Candida pseudohaemulonii genome assembly and annotation.</title>
        <authorList>
            <person name="Munoz J.F."/>
            <person name="Gade L.G."/>
            <person name="Chow N.A."/>
            <person name="Litvintseva A.P."/>
            <person name="Loparev V.N."/>
            <person name="Cuomo C.A."/>
        </authorList>
    </citation>
    <scope>NUCLEOTIDE SEQUENCE [LARGE SCALE GENOMIC DNA]</scope>
    <source>
        <strain evidence="7 8">B12108</strain>
    </source>
</reference>
<keyword evidence="8" id="KW-1185">Reference proteome</keyword>
<evidence type="ECO:0000256" key="2">
    <source>
        <dbReference type="ARBA" id="ARBA00022618"/>
    </source>
</evidence>
<comment type="caution">
    <text evidence="7">The sequence shown here is derived from an EMBL/GenBank/DDBJ whole genome shotgun (WGS) entry which is preliminary data.</text>
</comment>
<evidence type="ECO:0000313" key="8">
    <source>
        <dbReference type="Proteomes" id="UP000241107"/>
    </source>
</evidence>
<dbReference type="Proteomes" id="UP000241107">
    <property type="component" value="Unassembled WGS sequence"/>
</dbReference>
<evidence type="ECO:0000256" key="4">
    <source>
        <dbReference type="ARBA" id="ARBA00022786"/>
    </source>
</evidence>
<accession>A0A2P7YHM4</accession>
<dbReference type="AlphaFoldDB" id="A0A2P7YHM4"/>
<evidence type="ECO:0000256" key="5">
    <source>
        <dbReference type="ARBA" id="ARBA00023306"/>
    </source>
</evidence>
<evidence type="ECO:0000256" key="3">
    <source>
        <dbReference type="ARBA" id="ARBA00022776"/>
    </source>
</evidence>
<proteinExistence type="inferred from homology"/>
<keyword evidence="3" id="KW-0498">Mitosis</keyword>
<evidence type="ECO:0000256" key="1">
    <source>
        <dbReference type="ARBA" id="ARBA00006940"/>
    </source>
</evidence>
<evidence type="ECO:0000256" key="6">
    <source>
        <dbReference type="SAM" id="MobiDB-lite"/>
    </source>
</evidence>
<keyword evidence="5" id="KW-0131">Cell cycle</keyword>
<gene>
    <name evidence="7" type="ORF">C7M61_004504</name>
</gene>
<dbReference type="RefSeq" id="XP_024711973.1">
    <property type="nucleotide sequence ID" value="XM_024859824.1"/>
</dbReference>
<sequence length="203" mass="23177">MSKDLVYLSVHFSHPDQVEFMEDWKNYHVPFDDIDTSQLFQALANIFPQFLLEEEEDGAIPLSLATFSSKVNKNKNMLRQPIWTDLGTDHLRSDSKTSKLPDQTILKPLHSAVGDDSLTDFLSNGYNAEFSVLSQDNYNVSDSWLNVTSDFPVNHTFSNVRMRSTSGPHRQPSDYPALHTPQVGRTRQMSLDKYQTPIGRIVR</sequence>
<dbReference type="GeneID" id="36567891"/>
<feature type="region of interest" description="Disordered" evidence="6">
    <location>
        <begin position="161"/>
        <end position="180"/>
    </location>
</feature>